<dbReference type="RefSeq" id="WP_078477545.1">
    <property type="nucleotide sequence ID" value="NZ_MPRK01000245.1"/>
</dbReference>
<proteinExistence type="predicted"/>
<keyword evidence="2" id="KW-1185">Reference proteome</keyword>
<dbReference type="Proteomes" id="UP000190198">
    <property type="component" value="Unassembled WGS sequence"/>
</dbReference>
<sequence>MTKAALIPLLGAGAGAMMNKDDPFKGAMLGLLGGSIAGPVAGAMGGAPAGSALEAASFAARQGERVEGA</sequence>
<accession>A0A1T2KYX8</accession>
<dbReference type="AlphaFoldDB" id="A0A1T2KYX8"/>
<organism evidence="1 2">
    <name type="scientific">Solemya elarraichensis gill symbiont</name>
    <dbReference type="NCBI Taxonomy" id="1918949"/>
    <lineage>
        <taxon>Bacteria</taxon>
        <taxon>Pseudomonadati</taxon>
        <taxon>Pseudomonadota</taxon>
        <taxon>Gammaproteobacteria</taxon>
        <taxon>sulfur-oxidizing symbionts</taxon>
    </lineage>
</organism>
<evidence type="ECO:0000313" key="2">
    <source>
        <dbReference type="Proteomes" id="UP000190198"/>
    </source>
</evidence>
<gene>
    <name evidence="1" type="ORF">BOW52_09770</name>
</gene>
<name>A0A1T2KYX8_9GAMM</name>
<dbReference type="EMBL" id="MPRK01000245">
    <property type="protein sequence ID" value="OOZ37970.1"/>
    <property type="molecule type" value="Genomic_DNA"/>
</dbReference>
<reference evidence="1 2" key="1">
    <citation type="submission" date="2016-11" db="EMBL/GenBank/DDBJ databases">
        <title>Mixed transmission modes and dynamic genome evolution in an obligate animal-bacterial symbiosis.</title>
        <authorList>
            <person name="Russell S.L."/>
            <person name="Corbett-Detig R.B."/>
            <person name="Cavanaugh C.M."/>
        </authorList>
    </citation>
    <scope>NUCLEOTIDE SEQUENCE [LARGE SCALE GENOMIC DNA]</scope>
    <source>
        <strain evidence="1">Sp-SM6</strain>
    </source>
</reference>
<protein>
    <submittedName>
        <fullName evidence="1">Uncharacterized protein</fullName>
    </submittedName>
</protein>
<comment type="caution">
    <text evidence="1">The sequence shown here is derived from an EMBL/GenBank/DDBJ whole genome shotgun (WGS) entry which is preliminary data.</text>
</comment>
<evidence type="ECO:0000313" key="1">
    <source>
        <dbReference type="EMBL" id="OOZ37970.1"/>
    </source>
</evidence>